<dbReference type="HOGENOM" id="CLU_036176_4_0_6"/>
<dbReference type="EMBL" id="CP004387">
    <property type="protein sequence ID" value="AJD49220.1"/>
    <property type="molecule type" value="Genomic_DNA"/>
</dbReference>
<dbReference type="Pfam" id="PF03480">
    <property type="entry name" value="DctP"/>
    <property type="match status" value="1"/>
</dbReference>
<keyword evidence="1" id="KW-0732">Signal</keyword>
<dbReference type="PANTHER" id="PTHR33376">
    <property type="match status" value="1"/>
</dbReference>
<proteinExistence type="predicted"/>
<reference evidence="2 3" key="1">
    <citation type="journal article" date="2012" name="J. Bacteriol.">
        <title>Genome sequence of an alkane-degrading bacterium, Alcanivorax pacificus type strain W11-5, isolated from deep sea sediment.</title>
        <authorList>
            <person name="Lai Q."/>
            <person name="Shao Z."/>
        </authorList>
    </citation>
    <scope>NUCLEOTIDE SEQUENCE [LARGE SCALE GENOMIC DNA]</scope>
    <source>
        <strain evidence="2 3">W11-5</strain>
    </source>
</reference>
<dbReference type="AlphaFoldDB" id="A0A0B4XR03"/>
<dbReference type="NCBIfam" id="NF037995">
    <property type="entry name" value="TRAP_S1"/>
    <property type="match status" value="1"/>
</dbReference>
<gene>
    <name evidence="2" type="ORF">S7S_14040</name>
</gene>
<dbReference type="CDD" id="cd13603">
    <property type="entry name" value="PBP2_TRAP_Siap_TeaA_like"/>
    <property type="match status" value="1"/>
</dbReference>
<accession>A0A0B4XR03</accession>
<name>A0A0B4XR03_9GAMM</name>
<dbReference type="GO" id="GO:0055085">
    <property type="term" value="P:transmembrane transport"/>
    <property type="evidence" value="ECO:0007669"/>
    <property type="project" value="InterPro"/>
</dbReference>
<dbReference type="InterPro" id="IPR038404">
    <property type="entry name" value="TRAP_DctP_sf"/>
</dbReference>
<dbReference type="Proteomes" id="UP000006764">
    <property type="component" value="Chromosome"/>
</dbReference>
<dbReference type="Gene3D" id="3.40.190.170">
    <property type="entry name" value="Bacterial extracellular solute-binding protein, family 7"/>
    <property type="match status" value="1"/>
</dbReference>
<dbReference type="RefSeq" id="WP_202966503.1">
    <property type="nucleotide sequence ID" value="NZ_CP004387.1"/>
</dbReference>
<dbReference type="GO" id="GO:0030246">
    <property type="term" value="F:carbohydrate binding"/>
    <property type="evidence" value="ECO:0007669"/>
    <property type="project" value="TreeGrafter"/>
</dbReference>
<protein>
    <submittedName>
        <fullName evidence="2">TRAP dicarboxylate transporter-DctP subunit</fullName>
    </submittedName>
</protein>
<keyword evidence="3" id="KW-1185">Reference proteome</keyword>
<evidence type="ECO:0000256" key="1">
    <source>
        <dbReference type="ARBA" id="ARBA00022729"/>
    </source>
</evidence>
<dbReference type="PANTHER" id="PTHR33376:SF2">
    <property type="entry name" value="DICARBOXYLATE-BINDING PERIPLASMIC PROTEIN"/>
    <property type="match status" value="1"/>
</dbReference>
<evidence type="ECO:0000313" key="3">
    <source>
        <dbReference type="Proteomes" id="UP000006764"/>
    </source>
</evidence>
<sequence length="269" mass="29712">MLVFPSGQLGSEAQMLQLLQRGGLDMAFLAAGELANRRPSFAALFAPYIVETPEQARALLQGETATKMLEDVRPLGLVGLGYGMAGLRQIVMRGDVQSVEDLRGRKVRTMPIEPERDFWLKLGAAPTPIPLPALYDAFANGQVDGMQIDFEGSWNTRYIDNAGTVIESNHMMLPMVGVASARVWSSLSEGERTLLSELAAKHLDQILRVYADIDRDYLAKIRDAGVPVLTVHREFFGPGVDRWYEEWRARAPVLKDLEADAEAIRAAGE</sequence>
<dbReference type="InterPro" id="IPR018389">
    <property type="entry name" value="DctP_fam"/>
</dbReference>
<evidence type="ECO:0000313" key="2">
    <source>
        <dbReference type="EMBL" id="AJD49220.1"/>
    </source>
</evidence>
<dbReference type="STRING" id="391936.S7S_14040"/>
<organism evidence="2 3">
    <name type="scientific">Isoalcanivorax pacificus W11-5</name>
    <dbReference type="NCBI Taxonomy" id="391936"/>
    <lineage>
        <taxon>Bacteria</taxon>
        <taxon>Pseudomonadati</taxon>
        <taxon>Pseudomonadota</taxon>
        <taxon>Gammaproteobacteria</taxon>
        <taxon>Oceanospirillales</taxon>
        <taxon>Alcanivoracaceae</taxon>
        <taxon>Isoalcanivorax</taxon>
    </lineage>
</organism>
<dbReference type="KEGG" id="apac:S7S_14040"/>